<feature type="chain" id="PRO_5039342434" evidence="5">
    <location>
        <begin position="21"/>
        <end position="319"/>
    </location>
</feature>
<dbReference type="PANTHER" id="PTHR30532:SF24">
    <property type="entry name" value="FERRIC ENTEROBACTIN-BINDING PERIPLASMIC PROTEIN FEPB"/>
    <property type="match status" value="1"/>
</dbReference>
<evidence type="ECO:0000256" key="1">
    <source>
        <dbReference type="ARBA" id="ARBA00004196"/>
    </source>
</evidence>
<evidence type="ECO:0000256" key="2">
    <source>
        <dbReference type="ARBA" id="ARBA00008814"/>
    </source>
</evidence>
<proteinExistence type="inferred from homology"/>
<dbReference type="PANTHER" id="PTHR30532">
    <property type="entry name" value="IRON III DICITRATE-BINDING PERIPLASMIC PROTEIN"/>
    <property type="match status" value="1"/>
</dbReference>
<evidence type="ECO:0000313" key="8">
    <source>
        <dbReference type="Proteomes" id="UP000198967"/>
    </source>
</evidence>
<dbReference type="Pfam" id="PF01497">
    <property type="entry name" value="Peripla_BP_2"/>
    <property type="match status" value="1"/>
</dbReference>
<evidence type="ECO:0000313" key="7">
    <source>
        <dbReference type="EMBL" id="SDG39280.1"/>
    </source>
</evidence>
<evidence type="ECO:0000259" key="6">
    <source>
        <dbReference type="PROSITE" id="PS50983"/>
    </source>
</evidence>
<dbReference type="CDD" id="cd01146">
    <property type="entry name" value="FhuD"/>
    <property type="match status" value="1"/>
</dbReference>
<name>A0A1G7TXM6_PSEOR</name>
<reference evidence="7 8" key="1">
    <citation type="submission" date="2016-10" db="EMBL/GenBank/DDBJ databases">
        <authorList>
            <person name="de Groot N.N."/>
        </authorList>
    </citation>
    <scope>NUCLEOTIDE SEQUENCE [LARGE SCALE GENOMIC DNA]</scope>
    <source>
        <strain evidence="7 8">CGMCC 4.3143</strain>
    </source>
</reference>
<dbReference type="InterPro" id="IPR002491">
    <property type="entry name" value="ABC_transptr_periplasmic_BD"/>
</dbReference>
<dbReference type="InterPro" id="IPR051313">
    <property type="entry name" value="Bact_iron-sidero_bind"/>
</dbReference>
<dbReference type="EMBL" id="FNBE01000011">
    <property type="protein sequence ID" value="SDG39280.1"/>
    <property type="molecule type" value="Genomic_DNA"/>
</dbReference>
<keyword evidence="4 5" id="KW-0732">Signal</keyword>
<dbReference type="RefSeq" id="WP_093086113.1">
    <property type="nucleotide sequence ID" value="NZ_FNBE01000011.1"/>
</dbReference>
<keyword evidence="3" id="KW-0813">Transport</keyword>
<dbReference type="GO" id="GO:1901678">
    <property type="term" value="P:iron coordination entity transport"/>
    <property type="evidence" value="ECO:0007669"/>
    <property type="project" value="UniProtKB-ARBA"/>
</dbReference>
<evidence type="ECO:0000256" key="5">
    <source>
        <dbReference type="SAM" id="SignalP"/>
    </source>
</evidence>
<accession>A0A1G7TXM6</accession>
<comment type="subcellular location">
    <subcellularLocation>
        <location evidence="1">Cell envelope</location>
    </subcellularLocation>
</comment>
<dbReference type="Proteomes" id="UP000198967">
    <property type="component" value="Unassembled WGS sequence"/>
</dbReference>
<evidence type="ECO:0000256" key="4">
    <source>
        <dbReference type="ARBA" id="ARBA00022729"/>
    </source>
</evidence>
<protein>
    <submittedName>
        <fullName evidence="7">Iron complex transport system substrate-binding protein</fullName>
    </submittedName>
</protein>
<comment type="similarity">
    <text evidence="2">Belongs to the bacterial solute-binding protein 8 family.</text>
</comment>
<feature type="domain" description="Fe/B12 periplasmic-binding" evidence="6">
    <location>
        <begin position="54"/>
        <end position="318"/>
    </location>
</feature>
<dbReference type="GO" id="GO:0030288">
    <property type="term" value="C:outer membrane-bounded periplasmic space"/>
    <property type="evidence" value="ECO:0007669"/>
    <property type="project" value="TreeGrafter"/>
</dbReference>
<sequence>MKRILGAVALLLVLAGCAGAPAPAEQAQAPAAAAFPVTVQHSLGSTTIPQQPTRVFTLGPSDADVVLALGVTPVGIHSRYGFERGVGPWAEDKLGTATPTVTTGRVLPLETIAAAKPDLIINVASGGDKDEYDTLSRIAPTIALPVGAQPYAPKWQDATRLIAQALGKPAEGDKLVTDTETYLNGVAAANPTFHGKTATYLDVMAGEVYVGGNQATVVTTLKELGFTDTPYVAALPPTDTQTPLSAELLPQIDSDILVIYGFGANQTDTLASNAGLANLGAVKADHAYFMPDLALSSPSVLSIPYGVDAMLPFLKTATG</sequence>
<dbReference type="SUPFAM" id="SSF53807">
    <property type="entry name" value="Helical backbone' metal receptor"/>
    <property type="match status" value="1"/>
</dbReference>
<evidence type="ECO:0000256" key="3">
    <source>
        <dbReference type="ARBA" id="ARBA00022448"/>
    </source>
</evidence>
<organism evidence="7 8">
    <name type="scientific">Pseudonocardia oroxyli</name>
    <dbReference type="NCBI Taxonomy" id="366584"/>
    <lineage>
        <taxon>Bacteria</taxon>
        <taxon>Bacillati</taxon>
        <taxon>Actinomycetota</taxon>
        <taxon>Actinomycetes</taxon>
        <taxon>Pseudonocardiales</taxon>
        <taxon>Pseudonocardiaceae</taxon>
        <taxon>Pseudonocardia</taxon>
    </lineage>
</organism>
<dbReference type="AlphaFoldDB" id="A0A1G7TXM6"/>
<dbReference type="OrthoDB" id="1846031at2"/>
<dbReference type="PROSITE" id="PS51257">
    <property type="entry name" value="PROKAR_LIPOPROTEIN"/>
    <property type="match status" value="1"/>
</dbReference>
<gene>
    <name evidence="7" type="ORF">SAMN05216377_111150</name>
</gene>
<keyword evidence="8" id="KW-1185">Reference proteome</keyword>
<feature type="signal peptide" evidence="5">
    <location>
        <begin position="1"/>
        <end position="20"/>
    </location>
</feature>
<dbReference type="Gene3D" id="3.40.50.1980">
    <property type="entry name" value="Nitrogenase molybdenum iron protein domain"/>
    <property type="match status" value="2"/>
</dbReference>
<dbReference type="STRING" id="366584.SAMN05216377_111150"/>
<dbReference type="PROSITE" id="PS50983">
    <property type="entry name" value="FE_B12_PBP"/>
    <property type="match status" value="1"/>
</dbReference>